<proteinExistence type="predicted"/>
<dbReference type="AlphaFoldDB" id="A0AAW2DX59"/>
<organism evidence="2 3">
    <name type="scientific">Lithocarpus litseifolius</name>
    <dbReference type="NCBI Taxonomy" id="425828"/>
    <lineage>
        <taxon>Eukaryota</taxon>
        <taxon>Viridiplantae</taxon>
        <taxon>Streptophyta</taxon>
        <taxon>Embryophyta</taxon>
        <taxon>Tracheophyta</taxon>
        <taxon>Spermatophyta</taxon>
        <taxon>Magnoliopsida</taxon>
        <taxon>eudicotyledons</taxon>
        <taxon>Gunneridae</taxon>
        <taxon>Pentapetalae</taxon>
        <taxon>rosids</taxon>
        <taxon>fabids</taxon>
        <taxon>Fagales</taxon>
        <taxon>Fagaceae</taxon>
        <taxon>Lithocarpus</taxon>
    </lineage>
</organism>
<comment type="caution">
    <text evidence="2">The sequence shown here is derived from an EMBL/GenBank/DDBJ whole genome shotgun (WGS) entry which is preliminary data.</text>
</comment>
<accession>A0AAW2DX59</accession>
<dbReference type="EMBL" id="JAZDWU010000001">
    <property type="protein sequence ID" value="KAL0015352.1"/>
    <property type="molecule type" value="Genomic_DNA"/>
</dbReference>
<feature type="region of interest" description="Disordered" evidence="1">
    <location>
        <begin position="286"/>
        <end position="312"/>
    </location>
</feature>
<sequence length="312" mass="35358">MCDPLGKNLLLPSWSVLEALRMWDGLVYTGSYLHTWALTRSLSPYAGKGSTNKVVEWYNLLVPKTRAYIREAGFELILSLLPERSTSATLVQCLIERWWDTTHTFHIAEQKMTVTLYDFYRMTDLSFEGAINSLDGVLGIQLGFDMLGRKYSTETSLKAGQPLLACSDLEAIAIIALKITRPFKGVGLRAFYLAERVRCQLEEPAAGELIDPSHLPWTVYAYGPDGFAWERVVPCNPNVIGYPFPSNTRVPTIQEHEELVWLARNLKLEVTKYSRNLYGPERVAYLGGDDDDDDEEDSEATTSCQPMKRRHH</sequence>
<evidence type="ECO:0008006" key="4">
    <source>
        <dbReference type="Google" id="ProtNLM"/>
    </source>
</evidence>
<dbReference type="Proteomes" id="UP001459277">
    <property type="component" value="Unassembled WGS sequence"/>
</dbReference>
<reference evidence="2 3" key="1">
    <citation type="submission" date="2024-01" db="EMBL/GenBank/DDBJ databases">
        <title>A telomere-to-telomere, gap-free genome of sweet tea (Lithocarpus litseifolius).</title>
        <authorList>
            <person name="Zhou J."/>
        </authorList>
    </citation>
    <scope>NUCLEOTIDE SEQUENCE [LARGE SCALE GENOMIC DNA]</scope>
    <source>
        <strain evidence="2">Zhou-2022a</strain>
        <tissue evidence="2">Leaf</tissue>
    </source>
</reference>
<gene>
    <name evidence="2" type="ORF">SO802_002421</name>
</gene>
<evidence type="ECO:0000256" key="1">
    <source>
        <dbReference type="SAM" id="MobiDB-lite"/>
    </source>
</evidence>
<protein>
    <recommendedName>
        <fullName evidence="4">Aminotransferase-like plant mobile domain-containing protein</fullName>
    </recommendedName>
</protein>
<feature type="compositionally biased region" description="Acidic residues" evidence="1">
    <location>
        <begin position="288"/>
        <end position="299"/>
    </location>
</feature>
<evidence type="ECO:0000313" key="2">
    <source>
        <dbReference type="EMBL" id="KAL0015352.1"/>
    </source>
</evidence>
<name>A0AAW2DX59_9ROSI</name>
<keyword evidence="3" id="KW-1185">Reference proteome</keyword>
<evidence type="ECO:0000313" key="3">
    <source>
        <dbReference type="Proteomes" id="UP001459277"/>
    </source>
</evidence>